<comment type="caution">
    <text evidence="2">The sequence shown here is derived from an EMBL/GenBank/DDBJ whole genome shotgun (WGS) entry which is preliminary data.</text>
</comment>
<accession>A0A9P6I281</accession>
<dbReference type="GeneID" id="62163379"/>
<dbReference type="AlphaFoldDB" id="A0A9P6I281"/>
<feature type="region of interest" description="Disordered" evidence="1">
    <location>
        <begin position="260"/>
        <end position="372"/>
    </location>
</feature>
<feature type="compositionally biased region" description="Low complexity" evidence="1">
    <location>
        <begin position="278"/>
        <end position="301"/>
    </location>
</feature>
<evidence type="ECO:0000313" key="3">
    <source>
        <dbReference type="Proteomes" id="UP000781932"/>
    </source>
</evidence>
<reference evidence="2" key="1">
    <citation type="submission" date="2020-03" db="EMBL/GenBank/DDBJ databases">
        <authorList>
            <person name="He L."/>
        </authorList>
    </citation>
    <scope>NUCLEOTIDE SEQUENCE</scope>
    <source>
        <strain evidence="2">CkLH20</strain>
    </source>
</reference>
<feature type="region of interest" description="Disordered" evidence="1">
    <location>
        <begin position="22"/>
        <end position="43"/>
    </location>
</feature>
<dbReference type="OrthoDB" id="4845568at2759"/>
<reference evidence="2" key="2">
    <citation type="submission" date="2020-11" db="EMBL/GenBank/DDBJ databases">
        <title>Whole genome sequencing of Colletotrichum sp.</title>
        <authorList>
            <person name="Li H."/>
        </authorList>
    </citation>
    <scope>NUCLEOTIDE SEQUENCE</scope>
    <source>
        <strain evidence="2">CkLH20</strain>
    </source>
</reference>
<keyword evidence="3" id="KW-1185">Reference proteome</keyword>
<proteinExistence type="predicted"/>
<evidence type="ECO:0000256" key="1">
    <source>
        <dbReference type="SAM" id="MobiDB-lite"/>
    </source>
</evidence>
<sequence>MADFRYLPYPLPEPTLTTLITTTTRSSSSSTTPSPTITSPPSPSIINLLPIPSTLLSEPPSITTITIFQPSSPTPTAPLAPAQRPTVHGDITPTFYILAFVPVVVLLLAAYATHRSSSRATPAPEPNDIELRDRAMKKYWWFEPDSVTDQVSEDSDEWANTYKRWFPRPPTPLSTLWDPNCWPCGDRHRVKGGVPKWGRRHTFAQHRCYASALDPRRREHARRSRAVRFLEGLVRDGRLSATDAGEVLLRDDRVAVVRPAAEPPGPFWGSGADVSQMTDTGTATATATPSSSSATAVEPTAPSTPPMRPANTASPGWDSGGIPSYYADGRSPQINYELTSSSSEDENVNANTPAPARPGLSAKAAGKQPAKP</sequence>
<feature type="compositionally biased region" description="Polar residues" evidence="1">
    <location>
        <begin position="332"/>
        <end position="352"/>
    </location>
</feature>
<dbReference type="Proteomes" id="UP000781932">
    <property type="component" value="Unassembled WGS sequence"/>
</dbReference>
<dbReference type="EMBL" id="JAATWM020000024">
    <property type="protein sequence ID" value="KAF9874894.1"/>
    <property type="molecule type" value="Genomic_DNA"/>
</dbReference>
<protein>
    <submittedName>
        <fullName evidence="2">Uncharacterized protein</fullName>
    </submittedName>
</protein>
<organism evidence="2 3">
    <name type="scientific">Colletotrichum karsti</name>
    <dbReference type="NCBI Taxonomy" id="1095194"/>
    <lineage>
        <taxon>Eukaryota</taxon>
        <taxon>Fungi</taxon>
        <taxon>Dikarya</taxon>
        <taxon>Ascomycota</taxon>
        <taxon>Pezizomycotina</taxon>
        <taxon>Sordariomycetes</taxon>
        <taxon>Hypocreomycetidae</taxon>
        <taxon>Glomerellales</taxon>
        <taxon>Glomerellaceae</taxon>
        <taxon>Colletotrichum</taxon>
        <taxon>Colletotrichum boninense species complex</taxon>
    </lineage>
</organism>
<gene>
    <name evidence="2" type="ORF">CkaCkLH20_07588</name>
</gene>
<name>A0A9P6I281_9PEZI</name>
<feature type="compositionally biased region" description="Low complexity" evidence="1">
    <location>
        <begin position="22"/>
        <end position="37"/>
    </location>
</feature>
<dbReference type="RefSeq" id="XP_038744355.1">
    <property type="nucleotide sequence ID" value="XM_038890305.1"/>
</dbReference>
<evidence type="ECO:0000313" key="2">
    <source>
        <dbReference type="EMBL" id="KAF9874894.1"/>
    </source>
</evidence>